<dbReference type="Proteomes" id="UP000215694">
    <property type="component" value="Unassembled WGS sequence"/>
</dbReference>
<dbReference type="PANTHER" id="PTHR47297:SF2">
    <property type="entry name" value="OS02G0606800 PROTEIN"/>
    <property type="match status" value="1"/>
</dbReference>
<dbReference type="InterPro" id="IPR000868">
    <property type="entry name" value="Isochorismatase-like_dom"/>
</dbReference>
<sequence length="213" mass="24120">MDKLLHELESLKNNLENLPTENISDFEFDKTALFIVDINNGFAKQGSLYSPRIENLVHPIANFTRELSSKIKKIIAFTDCHKPNAIELLSYPSHCIEGDYESEIVDELKEIDNIQVIPKNSTNGFFALDDISFKGIDNIIIVGDCTDICIYQFAITLKSYFNQNNINKNIIVPMDLVDTYDIPNVHPAELLNIVFLNSLIQNGIKVLKSLSLK</sequence>
<evidence type="ECO:0000313" key="3">
    <source>
        <dbReference type="Proteomes" id="UP000215694"/>
    </source>
</evidence>
<dbReference type="InterPro" id="IPR036380">
    <property type="entry name" value="Isochorismatase-like_sf"/>
</dbReference>
<dbReference type="InterPro" id="IPR044717">
    <property type="entry name" value="NIC1"/>
</dbReference>
<dbReference type="EMBL" id="NOJY02000002">
    <property type="protein sequence ID" value="RDY29492.1"/>
    <property type="molecule type" value="Genomic_DNA"/>
</dbReference>
<feature type="domain" description="Isochorismatase-like" evidence="1">
    <location>
        <begin position="31"/>
        <end position="188"/>
    </location>
</feature>
<dbReference type="GO" id="GO:0019365">
    <property type="term" value="P:pyridine nucleotide salvage"/>
    <property type="evidence" value="ECO:0007669"/>
    <property type="project" value="InterPro"/>
</dbReference>
<dbReference type="Pfam" id="PF00857">
    <property type="entry name" value="Isochorismatase"/>
    <property type="match status" value="1"/>
</dbReference>
<evidence type="ECO:0000259" key="1">
    <source>
        <dbReference type="Pfam" id="PF00857"/>
    </source>
</evidence>
<reference evidence="2 3" key="1">
    <citation type="journal article" date="2017" name="Genome Announc.">
        <title>Draft Genome Sequence of Romboutsia weinsteinii sp. nov. Strain CCRI-19649(T) Isolated from Surface Water.</title>
        <authorList>
            <person name="Maheux A.F."/>
            <person name="Boudreau D.K."/>
            <person name="Berube E."/>
            <person name="Boissinot M."/>
            <person name="Cantin P."/>
            <person name="Raymond F."/>
            <person name="Corbeil J."/>
            <person name="Omar R.F."/>
            <person name="Bergeron M.G."/>
        </authorList>
    </citation>
    <scope>NUCLEOTIDE SEQUENCE [LARGE SCALE GENOMIC DNA]</scope>
    <source>
        <strain evidence="2 3">CCRI-19649</strain>
    </source>
</reference>
<keyword evidence="2" id="KW-0378">Hydrolase</keyword>
<protein>
    <submittedName>
        <fullName evidence="2">Cysteine hydrolase</fullName>
    </submittedName>
</protein>
<keyword evidence="3" id="KW-1185">Reference proteome</keyword>
<dbReference type="RefSeq" id="WP_094367615.1">
    <property type="nucleotide sequence ID" value="NZ_NOJY02000002.1"/>
</dbReference>
<organism evidence="2 3">
    <name type="scientific">Romboutsia weinsteinii</name>
    <dbReference type="NCBI Taxonomy" id="2020949"/>
    <lineage>
        <taxon>Bacteria</taxon>
        <taxon>Bacillati</taxon>
        <taxon>Bacillota</taxon>
        <taxon>Clostridia</taxon>
        <taxon>Peptostreptococcales</taxon>
        <taxon>Peptostreptococcaceae</taxon>
        <taxon>Romboutsia</taxon>
    </lineage>
</organism>
<dbReference type="OrthoDB" id="9796485at2"/>
<evidence type="ECO:0000313" key="2">
    <source>
        <dbReference type="EMBL" id="RDY29492.1"/>
    </source>
</evidence>
<dbReference type="PANTHER" id="PTHR47297">
    <property type="match status" value="1"/>
</dbReference>
<accession>A0A371J9N9</accession>
<dbReference type="Gene3D" id="3.40.50.850">
    <property type="entry name" value="Isochorismatase-like"/>
    <property type="match status" value="1"/>
</dbReference>
<name>A0A371J9N9_9FIRM</name>
<dbReference type="SUPFAM" id="SSF52499">
    <property type="entry name" value="Isochorismatase-like hydrolases"/>
    <property type="match status" value="1"/>
</dbReference>
<proteinExistence type="predicted"/>
<dbReference type="CDD" id="cd00431">
    <property type="entry name" value="cysteine_hydrolases"/>
    <property type="match status" value="1"/>
</dbReference>
<gene>
    <name evidence="2" type="ORF">CHL78_001980</name>
</gene>
<comment type="caution">
    <text evidence="2">The sequence shown here is derived from an EMBL/GenBank/DDBJ whole genome shotgun (WGS) entry which is preliminary data.</text>
</comment>
<dbReference type="GO" id="GO:0008936">
    <property type="term" value="F:nicotinamidase activity"/>
    <property type="evidence" value="ECO:0007669"/>
    <property type="project" value="InterPro"/>
</dbReference>
<dbReference type="AlphaFoldDB" id="A0A371J9N9"/>